<dbReference type="EMBL" id="OB661094">
    <property type="protein sequence ID" value="CAD7227295.1"/>
    <property type="molecule type" value="Genomic_DNA"/>
</dbReference>
<sequence length="395" mass="45359">MPADEAFFCEQHFNPSDLSRFQRKTTLRRGTVPLDVIDDNVIQSLSADAFFGLMSALAGCTFRKLFFVTSPARASLLFQKVACLLEQSQVENQETSFFVFSDLTEDAKRAALAAIFASDQLTDNPTWRKYLRRLRNAFGSLFHDVMSGLDEKTFYLRQQWAAFCGIQTCELRKKDRLCSLHFAEEDVFLDRGRQLTGLPPLLRLRSGSVPCLPSVIDRICCLPPTPVLKSKVMDEFKPFVDSVDVAGCADSDDLVQPDDVVQSTDEGVMYLSSRKGSVSRRVSSKPIAKKRGRKPLLGVALTAKERKERWKKRMAEDKEKREEYLRKRRMKEKYVSVKELTAEEQRKRRDSWRKNKRSSRLQEGRPPLDPYAGWCRGRTLAVLHFFQIPSQNKYT</sequence>
<feature type="region of interest" description="Disordered" evidence="2">
    <location>
        <begin position="345"/>
        <end position="368"/>
    </location>
</feature>
<evidence type="ECO:0000256" key="1">
    <source>
        <dbReference type="SAM" id="Coils"/>
    </source>
</evidence>
<dbReference type="AlphaFoldDB" id="A0A7R8WBD8"/>
<organism evidence="3">
    <name type="scientific">Cyprideis torosa</name>
    <dbReference type="NCBI Taxonomy" id="163714"/>
    <lineage>
        <taxon>Eukaryota</taxon>
        <taxon>Metazoa</taxon>
        <taxon>Ecdysozoa</taxon>
        <taxon>Arthropoda</taxon>
        <taxon>Crustacea</taxon>
        <taxon>Oligostraca</taxon>
        <taxon>Ostracoda</taxon>
        <taxon>Podocopa</taxon>
        <taxon>Podocopida</taxon>
        <taxon>Cytherocopina</taxon>
        <taxon>Cytheroidea</taxon>
        <taxon>Cytherideidae</taxon>
        <taxon>Cyprideis</taxon>
    </lineage>
</organism>
<gene>
    <name evidence="3" type="ORF">CTOB1V02_LOCUS5203</name>
</gene>
<dbReference type="OrthoDB" id="8050805at2759"/>
<protein>
    <submittedName>
        <fullName evidence="3">Uncharacterized protein</fullName>
    </submittedName>
</protein>
<keyword evidence="1" id="KW-0175">Coiled coil</keyword>
<accession>A0A7R8WBD8</accession>
<evidence type="ECO:0000256" key="2">
    <source>
        <dbReference type="SAM" id="MobiDB-lite"/>
    </source>
</evidence>
<feature type="compositionally biased region" description="Basic residues" evidence="2">
    <location>
        <begin position="348"/>
        <end position="359"/>
    </location>
</feature>
<evidence type="ECO:0000313" key="3">
    <source>
        <dbReference type="EMBL" id="CAD7227295.1"/>
    </source>
</evidence>
<proteinExistence type="predicted"/>
<reference evidence="3" key="1">
    <citation type="submission" date="2020-11" db="EMBL/GenBank/DDBJ databases">
        <authorList>
            <person name="Tran Van P."/>
        </authorList>
    </citation>
    <scope>NUCLEOTIDE SEQUENCE</scope>
</reference>
<name>A0A7R8WBD8_9CRUS</name>
<dbReference type="SUPFAM" id="SSF57716">
    <property type="entry name" value="Glucocorticoid receptor-like (DNA-binding domain)"/>
    <property type="match status" value="1"/>
</dbReference>
<feature type="coiled-coil region" evidence="1">
    <location>
        <begin position="300"/>
        <end position="327"/>
    </location>
</feature>